<dbReference type="InParanoid" id="A0A1X7UI22"/>
<organism evidence="2">
    <name type="scientific">Amphimedon queenslandica</name>
    <name type="common">Sponge</name>
    <dbReference type="NCBI Taxonomy" id="400682"/>
    <lineage>
        <taxon>Eukaryota</taxon>
        <taxon>Metazoa</taxon>
        <taxon>Porifera</taxon>
        <taxon>Demospongiae</taxon>
        <taxon>Heteroscleromorpha</taxon>
        <taxon>Haplosclerida</taxon>
        <taxon>Niphatidae</taxon>
        <taxon>Amphimedon</taxon>
    </lineage>
</organism>
<feature type="signal peptide" evidence="1">
    <location>
        <begin position="1"/>
        <end position="18"/>
    </location>
</feature>
<sequence>MKIAVLLVISCFIAAAYSESLRLPPRPPKHGKDNFDFVPMDAEVESKIGEMIENEDETAEVEETGRYFWSDYCRCYKYRGHRRRCRIFRYIIRCYAYGRKLCLCRKSTIMKIAVLLVISCFIAAAYSESIQAPQIEDDDENTDLASMDTEVEAKFDEMMENEDDETALDEAESRPRWFYASYCRCRFRRQRCRRLRRNQIRCRGPRRSRECRCLRTRR</sequence>
<accession>A0A1X7UI22</accession>
<reference evidence="2" key="1">
    <citation type="submission" date="2017-05" db="UniProtKB">
        <authorList>
            <consortium name="EnsemblMetazoa"/>
        </authorList>
    </citation>
    <scope>IDENTIFICATION</scope>
</reference>
<evidence type="ECO:0000256" key="1">
    <source>
        <dbReference type="SAM" id="SignalP"/>
    </source>
</evidence>
<evidence type="ECO:0000313" key="2">
    <source>
        <dbReference type="EnsemblMetazoa" id="Aqu2.1.27116_001"/>
    </source>
</evidence>
<dbReference type="EnsemblMetazoa" id="Aqu2.1.27116_001">
    <property type="protein sequence ID" value="Aqu2.1.27116_001"/>
    <property type="gene ID" value="Aqu2.1.27116"/>
</dbReference>
<proteinExistence type="predicted"/>
<name>A0A1X7UI22_AMPQE</name>
<keyword evidence="1" id="KW-0732">Signal</keyword>
<feature type="chain" id="PRO_5012553060" description="Invertebrate defensins family profile domain-containing protein" evidence="1">
    <location>
        <begin position="19"/>
        <end position="218"/>
    </location>
</feature>
<evidence type="ECO:0008006" key="3">
    <source>
        <dbReference type="Google" id="ProtNLM"/>
    </source>
</evidence>
<dbReference type="AlphaFoldDB" id="A0A1X7UI22"/>
<protein>
    <recommendedName>
        <fullName evidence="3">Invertebrate defensins family profile domain-containing protein</fullName>
    </recommendedName>
</protein>